<keyword evidence="3" id="KW-1003">Cell membrane</keyword>
<keyword evidence="4 7" id="KW-0812">Transmembrane</keyword>
<dbReference type="CDD" id="cd06261">
    <property type="entry name" value="TM_PBP2"/>
    <property type="match status" value="1"/>
</dbReference>
<dbReference type="GO" id="GO:0005886">
    <property type="term" value="C:plasma membrane"/>
    <property type="evidence" value="ECO:0007669"/>
    <property type="project" value="UniProtKB-SubCell"/>
</dbReference>
<name>A0A1C5GVD9_9ACTN</name>
<evidence type="ECO:0000256" key="6">
    <source>
        <dbReference type="ARBA" id="ARBA00023136"/>
    </source>
</evidence>
<feature type="transmembrane region" description="Helical" evidence="7">
    <location>
        <begin position="34"/>
        <end position="54"/>
    </location>
</feature>
<dbReference type="AlphaFoldDB" id="A0A1C5GVD9"/>
<feature type="transmembrane region" description="Helical" evidence="7">
    <location>
        <begin position="131"/>
        <end position="151"/>
    </location>
</feature>
<feature type="region of interest" description="Disordered" evidence="8">
    <location>
        <begin position="1"/>
        <end position="29"/>
    </location>
</feature>
<evidence type="ECO:0000256" key="1">
    <source>
        <dbReference type="ARBA" id="ARBA00004651"/>
    </source>
</evidence>
<comment type="subcellular location">
    <subcellularLocation>
        <location evidence="1 7">Cell membrane</location>
        <topology evidence="1 7">Multi-pass membrane protein</topology>
    </subcellularLocation>
</comment>
<proteinExistence type="inferred from homology"/>
<evidence type="ECO:0000256" key="5">
    <source>
        <dbReference type="ARBA" id="ARBA00022989"/>
    </source>
</evidence>
<feature type="transmembrane region" description="Helical" evidence="7">
    <location>
        <begin position="229"/>
        <end position="248"/>
    </location>
</feature>
<feature type="compositionally biased region" description="Basic residues" evidence="8">
    <location>
        <begin position="20"/>
        <end position="29"/>
    </location>
</feature>
<sequence>MSQQLTRPRPLPAGGTRKGPPTRRRRGQAGRREALAGYLFILPLFLGVSLFAFYPLVRNFYLSMTETGVFAGETFVGADQYQRLVSDGEFWRALLNTFGYAAIAMLGIPISLVVAGLLNRSGLRFKSAYRVIFFLPVVTMPVAIGMIWQLLYNGNHGIINQLLGLVGISPVQWLSDSRFSLVAIGLVGVWAGIGHHVVLLLAALQNVPNELLEAAKLDGAGPVRRFRSVSVPMISPAVFLVSVLTVIHSMQTFDLVLIMMGPSNPAIQSAQTIVYYFYDQALIYHDRGYAAAIVTALLLVNLILTAMQFSLQKRWVHDDA</sequence>
<evidence type="ECO:0000256" key="3">
    <source>
        <dbReference type="ARBA" id="ARBA00022475"/>
    </source>
</evidence>
<gene>
    <name evidence="10" type="ORF">GA0070614_0431</name>
</gene>
<dbReference type="EMBL" id="LT607753">
    <property type="protein sequence ID" value="SCG37762.1"/>
    <property type="molecule type" value="Genomic_DNA"/>
</dbReference>
<evidence type="ECO:0000313" key="11">
    <source>
        <dbReference type="Proteomes" id="UP000198215"/>
    </source>
</evidence>
<evidence type="ECO:0000313" key="10">
    <source>
        <dbReference type="EMBL" id="SCG37762.1"/>
    </source>
</evidence>
<evidence type="ECO:0000259" key="9">
    <source>
        <dbReference type="PROSITE" id="PS50928"/>
    </source>
</evidence>
<feature type="transmembrane region" description="Helical" evidence="7">
    <location>
        <begin position="289"/>
        <end position="307"/>
    </location>
</feature>
<dbReference type="InterPro" id="IPR035906">
    <property type="entry name" value="MetI-like_sf"/>
</dbReference>
<dbReference type="Gene3D" id="1.10.3720.10">
    <property type="entry name" value="MetI-like"/>
    <property type="match status" value="1"/>
</dbReference>
<comment type="similarity">
    <text evidence="7">Belongs to the binding-protein-dependent transport system permease family.</text>
</comment>
<dbReference type="OrthoDB" id="9805974at2"/>
<dbReference type="Pfam" id="PF00528">
    <property type="entry name" value="BPD_transp_1"/>
    <property type="match status" value="1"/>
</dbReference>
<evidence type="ECO:0000256" key="2">
    <source>
        <dbReference type="ARBA" id="ARBA00022448"/>
    </source>
</evidence>
<dbReference type="PROSITE" id="PS50928">
    <property type="entry name" value="ABC_TM1"/>
    <property type="match status" value="1"/>
</dbReference>
<accession>A0A1C5GVD9</accession>
<organism evidence="10 11">
    <name type="scientific">Micromonospora coxensis</name>
    <dbReference type="NCBI Taxonomy" id="356852"/>
    <lineage>
        <taxon>Bacteria</taxon>
        <taxon>Bacillati</taxon>
        <taxon>Actinomycetota</taxon>
        <taxon>Actinomycetes</taxon>
        <taxon>Micromonosporales</taxon>
        <taxon>Micromonosporaceae</taxon>
        <taxon>Micromonospora</taxon>
    </lineage>
</organism>
<evidence type="ECO:0000256" key="4">
    <source>
        <dbReference type="ARBA" id="ARBA00022692"/>
    </source>
</evidence>
<evidence type="ECO:0000256" key="7">
    <source>
        <dbReference type="RuleBase" id="RU363032"/>
    </source>
</evidence>
<keyword evidence="6 7" id="KW-0472">Membrane</keyword>
<keyword evidence="2 7" id="KW-0813">Transport</keyword>
<evidence type="ECO:0000256" key="8">
    <source>
        <dbReference type="SAM" id="MobiDB-lite"/>
    </source>
</evidence>
<dbReference type="InterPro" id="IPR051393">
    <property type="entry name" value="ABC_transporter_permease"/>
</dbReference>
<feature type="transmembrane region" description="Helical" evidence="7">
    <location>
        <begin position="181"/>
        <end position="204"/>
    </location>
</feature>
<dbReference type="PANTHER" id="PTHR30193:SF41">
    <property type="entry name" value="DIACETYLCHITOBIOSE UPTAKE SYSTEM PERMEASE PROTEIN NGCF"/>
    <property type="match status" value="1"/>
</dbReference>
<dbReference type="PANTHER" id="PTHR30193">
    <property type="entry name" value="ABC TRANSPORTER PERMEASE PROTEIN"/>
    <property type="match status" value="1"/>
</dbReference>
<dbReference type="Proteomes" id="UP000198215">
    <property type="component" value="Chromosome I"/>
</dbReference>
<dbReference type="SUPFAM" id="SSF161098">
    <property type="entry name" value="MetI-like"/>
    <property type="match status" value="1"/>
</dbReference>
<feature type="transmembrane region" description="Helical" evidence="7">
    <location>
        <begin position="98"/>
        <end position="119"/>
    </location>
</feature>
<feature type="domain" description="ABC transmembrane type-1" evidence="9">
    <location>
        <begin position="93"/>
        <end position="308"/>
    </location>
</feature>
<dbReference type="InterPro" id="IPR000515">
    <property type="entry name" value="MetI-like"/>
</dbReference>
<reference evidence="11" key="1">
    <citation type="submission" date="2016-06" db="EMBL/GenBank/DDBJ databases">
        <authorList>
            <person name="Varghese N."/>
            <person name="Submissions Spin"/>
        </authorList>
    </citation>
    <scope>NUCLEOTIDE SEQUENCE [LARGE SCALE GENOMIC DNA]</scope>
    <source>
        <strain evidence="11">DSM 45161</strain>
    </source>
</reference>
<protein>
    <submittedName>
        <fullName evidence="10">Carbohydrate ABC transporter membrane protein 1, CUT1 family</fullName>
    </submittedName>
</protein>
<keyword evidence="11" id="KW-1185">Reference proteome</keyword>
<keyword evidence="5 7" id="KW-1133">Transmembrane helix</keyword>
<dbReference type="RefSeq" id="WP_088974411.1">
    <property type="nucleotide sequence ID" value="NZ_LT607753.1"/>
</dbReference>
<feature type="transmembrane region" description="Helical" evidence="7">
    <location>
        <begin position="255"/>
        <end position="277"/>
    </location>
</feature>
<dbReference type="GO" id="GO:0055085">
    <property type="term" value="P:transmembrane transport"/>
    <property type="evidence" value="ECO:0007669"/>
    <property type="project" value="InterPro"/>
</dbReference>